<evidence type="ECO:0000313" key="3">
    <source>
        <dbReference type="Proteomes" id="UP000037069"/>
    </source>
</evidence>
<reference evidence="2 3" key="1">
    <citation type="journal article" date="2015" name="Nat. Commun.">
        <title>Lucilia cuprina genome unlocks parasitic fly biology to underpin future interventions.</title>
        <authorList>
            <person name="Anstead C.A."/>
            <person name="Korhonen P.K."/>
            <person name="Young N.D."/>
            <person name="Hall R.S."/>
            <person name="Jex A.R."/>
            <person name="Murali S.C."/>
            <person name="Hughes D.S."/>
            <person name="Lee S.F."/>
            <person name="Perry T."/>
            <person name="Stroehlein A.J."/>
            <person name="Ansell B.R."/>
            <person name="Breugelmans B."/>
            <person name="Hofmann A."/>
            <person name="Qu J."/>
            <person name="Dugan S."/>
            <person name="Lee S.L."/>
            <person name="Chao H."/>
            <person name="Dinh H."/>
            <person name="Han Y."/>
            <person name="Doddapaneni H.V."/>
            <person name="Worley K.C."/>
            <person name="Muzny D.M."/>
            <person name="Ioannidis P."/>
            <person name="Waterhouse R.M."/>
            <person name="Zdobnov E.M."/>
            <person name="James P.J."/>
            <person name="Bagnall N.H."/>
            <person name="Kotze A.C."/>
            <person name="Gibbs R.A."/>
            <person name="Richards S."/>
            <person name="Batterham P."/>
            <person name="Gasser R.B."/>
        </authorList>
    </citation>
    <scope>NUCLEOTIDE SEQUENCE [LARGE SCALE GENOMIC DNA]</scope>
    <source>
        <strain evidence="2 3">LS</strain>
        <tissue evidence="2">Full body</tissue>
    </source>
</reference>
<sequence>MDLRKQKRLGPAPIASFEKSFEDTTSLTTTSVHAAAGAGSTITTTADETTTTASLSYLVNINLGHDVSTAAGLQNVAKTLNGNNDNGEEERHNEMMDINDKGITATTTCKKTITTKSATTPTAMGDATNITRNINNTTGTVKRAPPLKATANRDNSTGSTNTGVVMGVGDLTASFKGASTLCTPSTPRIELSRASSSSHHEEDSRDSSPENVFEQVGTGTLQETLDMGFREEGALELRSSTEELYFMDPTQKKEEEAKMQQLQQQQEKKYFIYCKL</sequence>
<organism evidence="2 3">
    <name type="scientific">Lucilia cuprina</name>
    <name type="common">Green bottle fly</name>
    <name type="synonym">Australian sheep blowfly</name>
    <dbReference type="NCBI Taxonomy" id="7375"/>
    <lineage>
        <taxon>Eukaryota</taxon>
        <taxon>Metazoa</taxon>
        <taxon>Ecdysozoa</taxon>
        <taxon>Arthropoda</taxon>
        <taxon>Hexapoda</taxon>
        <taxon>Insecta</taxon>
        <taxon>Pterygota</taxon>
        <taxon>Neoptera</taxon>
        <taxon>Endopterygota</taxon>
        <taxon>Diptera</taxon>
        <taxon>Brachycera</taxon>
        <taxon>Muscomorpha</taxon>
        <taxon>Oestroidea</taxon>
        <taxon>Calliphoridae</taxon>
        <taxon>Luciliinae</taxon>
        <taxon>Lucilia</taxon>
    </lineage>
</organism>
<dbReference type="AlphaFoldDB" id="A0A0L0CKW1"/>
<feature type="region of interest" description="Disordered" evidence="1">
    <location>
        <begin position="179"/>
        <end position="219"/>
    </location>
</feature>
<feature type="region of interest" description="Disordered" evidence="1">
    <location>
        <begin position="123"/>
        <end position="143"/>
    </location>
</feature>
<keyword evidence="3" id="KW-1185">Reference proteome</keyword>
<dbReference type="OrthoDB" id="6428710at2759"/>
<proteinExistence type="predicted"/>
<feature type="compositionally biased region" description="Low complexity" evidence="1">
    <location>
        <begin position="123"/>
        <end position="138"/>
    </location>
</feature>
<evidence type="ECO:0000313" key="2">
    <source>
        <dbReference type="EMBL" id="KNC32886.1"/>
    </source>
</evidence>
<dbReference type="OMA" id="EMMDIND"/>
<gene>
    <name evidence="2" type="ORF">FF38_08104</name>
</gene>
<name>A0A0L0CKW1_LUCCU</name>
<accession>A0A0L0CKW1</accession>
<dbReference type="EMBL" id="JRES01000262">
    <property type="protein sequence ID" value="KNC32886.1"/>
    <property type="molecule type" value="Genomic_DNA"/>
</dbReference>
<evidence type="ECO:0000256" key="1">
    <source>
        <dbReference type="SAM" id="MobiDB-lite"/>
    </source>
</evidence>
<dbReference type="Proteomes" id="UP000037069">
    <property type="component" value="Unassembled WGS sequence"/>
</dbReference>
<protein>
    <submittedName>
        <fullName evidence="2">Uncharacterized protein</fullName>
    </submittedName>
</protein>
<comment type="caution">
    <text evidence="2">The sequence shown here is derived from an EMBL/GenBank/DDBJ whole genome shotgun (WGS) entry which is preliminary data.</text>
</comment>
<feature type="compositionally biased region" description="Basic and acidic residues" evidence="1">
    <location>
        <begin position="198"/>
        <end position="208"/>
    </location>
</feature>